<feature type="region of interest" description="Disordered" evidence="1">
    <location>
        <begin position="80"/>
        <end position="107"/>
    </location>
</feature>
<dbReference type="Proteomes" id="UP001153269">
    <property type="component" value="Unassembled WGS sequence"/>
</dbReference>
<evidence type="ECO:0000256" key="1">
    <source>
        <dbReference type="SAM" id="MobiDB-lite"/>
    </source>
</evidence>
<evidence type="ECO:0000313" key="2">
    <source>
        <dbReference type="EMBL" id="CAB1457597.1"/>
    </source>
</evidence>
<reference evidence="2" key="1">
    <citation type="submission" date="2020-03" db="EMBL/GenBank/DDBJ databases">
        <authorList>
            <person name="Weist P."/>
        </authorList>
    </citation>
    <scope>NUCLEOTIDE SEQUENCE</scope>
</reference>
<proteinExistence type="predicted"/>
<dbReference type="EMBL" id="CADEAL010004349">
    <property type="protein sequence ID" value="CAB1457597.1"/>
    <property type="molecule type" value="Genomic_DNA"/>
</dbReference>
<evidence type="ECO:0000313" key="3">
    <source>
        <dbReference type="Proteomes" id="UP001153269"/>
    </source>
</evidence>
<accession>A0A9N7VQY2</accession>
<gene>
    <name evidence="2" type="ORF">PLEPLA_LOCUS45421</name>
</gene>
<comment type="caution">
    <text evidence="2">The sequence shown here is derived from an EMBL/GenBank/DDBJ whole genome shotgun (WGS) entry which is preliminary data.</text>
</comment>
<name>A0A9N7VQY2_PLEPL</name>
<dbReference type="AlphaFoldDB" id="A0A9N7VQY2"/>
<keyword evidence="3" id="KW-1185">Reference proteome</keyword>
<protein>
    <submittedName>
        <fullName evidence="2">Uncharacterized protein</fullName>
    </submittedName>
</protein>
<organism evidence="2 3">
    <name type="scientific">Pleuronectes platessa</name>
    <name type="common">European plaice</name>
    <dbReference type="NCBI Taxonomy" id="8262"/>
    <lineage>
        <taxon>Eukaryota</taxon>
        <taxon>Metazoa</taxon>
        <taxon>Chordata</taxon>
        <taxon>Craniata</taxon>
        <taxon>Vertebrata</taxon>
        <taxon>Euteleostomi</taxon>
        <taxon>Actinopterygii</taxon>
        <taxon>Neopterygii</taxon>
        <taxon>Teleostei</taxon>
        <taxon>Neoteleostei</taxon>
        <taxon>Acanthomorphata</taxon>
        <taxon>Carangaria</taxon>
        <taxon>Pleuronectiformes</taxon>
        <taxon>Pleuronectoidei</taxon>
        <taxon>Pleuronectidae</taxon>
        <taxon>Pleuronectes</taxon>
    </lineage>
</organism>
<sequence length="182" mass="20108">MIYLLIETEAPPLSSSSSYSYSCSSCSSQLVRPAAGLPADRRLLFSLAPEEEMVQKLRQKLGPPPCDPLPASVLTACPSSELRPRPSLHVSPALRHEENTGEGDSSSLMYSNAAECQDSSQLSSVHWECDSSSTQVFIACDSYMFFTLRKKVTEREFDTFIVDDVKTVSQASRPEDVWTRSC</sequence>